<dbReference type="Gene3D" id="2.40.10.10">
    <property type="entry name" value="Trypsin-like serine proteases"/>
    <property type="match status" value="1"/>
</dbReference>
<dbReference type="InterPro" id="IPR043504">
    <property type="entry name" value="Peptidase_S1_PA_chymotrypsin"/>
</dbReference>
<feature type="region of interest" description="Disordered" evidence="4">
    <location>
        <begin position="144"/>
        <end position="165"/>
    </location>
</feature>
<sequence>MFGTDVLHQARVPIANISDCRNVYEDYFISNNMLCAGFRSGRVDSCAGDSGGPLLFDTWLHETPKTKGMANVGKQQRISLQKFLIVMFQIEEEDHKSNHLYLKKHFNNSKIRDNNLAVEEEVFLYLTIFFLSIFLTTLYHDSHRGGHRGGGRGGSGGGGRVQGAG</sequence>
<dbReference type="PROSITE" id="PS00135">
    <property type="entry name" value="TRYPSIN_SER"/>
    <property type="match status" value="1"/>
</dbReference>
<evidence type="ECO:0000256" key="4">
    <source>
        <dbReference type="SAM" id="MobiDB-lite"/>
    </source>
</evidence>
<dbReference type="InterPro" id="IPR001254">
    <property type="entry name" value="Trypsin_dom"/>
</dbReference>
<dbReference type="Proteomes" id="UP000015104">
    <property type="component" value="Unassembled WGS sequence"/>
</dbReference>
<feature type="domain" description="Peptidase S1" evidence="6">
    <location>
        <begin position="4"/>
        <end position="56"/>
    </location>
</feature>
<evidence type="ECO:0000256" key="3">
    <source>
        <dbReference type="ARBA" id="ARBA00022825"/>
    </source>
</evidence>
<dbReference type="GO" id="GO:0005615">
    <property type="term" value="C:extracellular space"/>
    <property type="evidence" value="ECO:0007669"/>
    <property type="project" value="TreeGrafter"/>
</dbReference>
<keyword evidence="5" id="KW-1133">Transmembrane helix</keyword>
<keyword evidence="5" id="KW-0812">Transmembrane</keyword>
<keyword evidence="5" id="KW-0472">Membrane</keyword>
<dbReference type="eggNOG" id="KOG3627">
    <property type="taxonomic scope" value="Eukaryota"/>
</dbReference>
<dbReference type="InterPro" id="IPR009003">
    <property type="entry name" value="Peptidase_S1_PA"/>
</dbReference>
<protein>
    <recommendedName>
        <fullName evidence="6">Peptidase S1 domain-containing protein</fullName>
    </recommendedName>
</protein>
<keyword evidence="8" id="KW-1185">Reference proteome</keyword>
<dbReference type="PANTHER" id="PTHR24264:SF54">
    <property type="entry name" value="PEPTIDASE S1 DOMAIN-CONTAINING PROTEIN"/>
    <property type="match status" value="1"/>
</dbReference>
<evidence type="ECO:0000256" key="1">
    <source>
        <dbReference type="ARBA" id="ARBA00022670"/>
    </source>
</evidence>
<feature type="transmembrane region" description="Helical" evidence="5">
    <location>
        <begin position="122"/>
        <end position="139"/>
    </location>
</feature>
<proteinExistence type="predicted"/>
<dbReference type="InterPro" id="IPR050127">
    <property type="entry name" value="Serine_Proteases_S1"/>
</dbReference>
<dbReference type="PANTHER" id="PTHR24264">
    <property type="entry name" value="TRYPSIN-RELATED"/>
    <property type="match status" value="1"/>
</dbReference>
<reference evidence="8" key="1">
    <citation type="submission" date="2011-08" db="EMBL/GenBank/DDBJ databases">
        <authorList>
            <person name="Rombauts S."/>
        </authorList>
    </citation>
    <scope>NUCLEOTIDE SEQUENCE</scope>
    <source>
        <strain evidence="8">London</strain>
    </source>
</reference>
<name>T1JSB5_TETUR</name>
<dbReference type="Pfam" id="PF00089">
    <property type="entry name" value="Trypsin"/>
    <property type="match status" value="1"/>
</dbReference>
<dbReference type="GO" id="GO:0004252">
    <property type="term" value="F:serine-type endopeptidase activity"/>
    <property type="evidence" value="ECO:0007669"/>
    <property type="project" value="InterPro"/>
</dbReference>
<evidence type="ECO:0000256" key="2">
    <source>
        <dbReference type="ARBA" id="ARBA00022801"/>
    </source>
</evidence>
<dbReference type="EnsemblMetazoa" id="tetur01g09930.1">
    <property type="protein sequence ID" value="tetur01g09930.1"/>
    <property type="gene ID" value="tetur01g09930"/>
</dbReference>
<dbReference type="SUPFAM" id="SSF50494">
    <property type="entry name" value="Trypsin-like serine proteases"/>
    <property type="match status" value="1"/>
</dbReference>
<keyword evidence="2" id="KW-0378">Hydrolase</keyword>
<evidence type="ECO:0000313" key="8">
    <source>
        <dbReference type="Proteomes" id="UP000015104"/>
    </source>
</evidence>
<feature type="compositionally biased region" description="Gly residues" evidence="4">
    <location>
        <begin position="151"/>
        <end position="165"/>
    </location>
</feature>
<accession>T1JSB5</accession>
<dbReference type="HOGENOM" id="CLU_1612933_0_0_1"/>
<dbReference type="AlphaFoldDB" id="T1JSB5"/>
<evidence type="ECO:0000313" key="7">
    <source>
        <dbReference type="EnsemblMetazoa" id="tetur01g09930.1"/>
    </source>
</evidence>
<organism evidence="7 8">
    <name type="scientific">Tetranychus urticae</name>
    <name type="common">Two-spotted spider mite</name>
    <dbReference type="NCBI Taxonomy" id="32264"/>
    <lineage>
        <taxon>Eukaryota</taxon>
        <taxon>Metazoa</taxon>
        <taxon>Ecdysozoa</taxon>
        <taxon>Arthropoda</taxon>
        <taxon>Chelicerata</taxon>
        <taxon>Arachnida</taxon>
        <taxon>Acari</taxon>
        <taxon>Acariformes</taxon>
        <taxon>Trombidiformes</taxon>
        <taxon>Prostigmata</taxon>
        <taxon>Eleutherengona</taxon>
        <taxon>Raphignathae</taxon>
        <taxon>Tetranychoidea</taxon>
        <taxon>Tetranychidae</taxon>
        <taxon>Tetranychus</taxon>
    </lineage>
</organism>
<evidence type="ECO:0000259" key="6">
    <source>
        <dbReference type="Pfam" id="PF00089"/>
    </source>
</evidence>
<dbReference type="EMBL" id="CAEY01000459">
    <property type="status" value="NOT_ANNOTATED_CDS"/>
    <property type="molecule type" value="Genomic_DNA"/>
</dbReference>
<dbReference type="STRING" id="32264.T1JSB5"/>
<evidence type="ECO:0000256" key="5">
    <source>
        <dbReference type="SAM" id="Phobius"/>
    </source>
</evidence>
<dbReference type="InterPro" id="IPR033116">
    <property type="entry name" value="TRYPSIN_SER"/>
</dbReference>
<dbReference type="GO" id="GO:0006508">
    <property type="term" value="P:proteolysis"/>
    <property type="evidence" value="ECO:0007669"/>
    <property type="project" value="UniProtKB-KW"/>
</dbReference>
<keyword evidence="3" id="KW-0720">Serine protease</keyword>
<keyword evidence="1" id="KW-0645">Protease</keyword>
<reference evidence="7" key="2">
    <citation type="submission" date="2015-06" db="UniProtKB">
        <authorList>
            <consortium name="EnsemblMetazoa"/>
        </authorList>
    </citation>
    <scope>IDENTIFICATION</scope>
</reference>